<dbReference type="EMBL" id="WNYA01040451">
    <property type="protein sequence ID" value="KAG8536624.1"/>
    <property type="molecule type" value="Genomic_DNA"/>
</dbReference>
<comment type="caution">
    <text evidence="1">The sequence shown here is derived from an EMBL/GenBank/DDBJ whole genome shotgun (WGS) entry which is preliminary data.</text>
</comment>
<protein>
    <submittedName>
        <fullName evidence="1">Uncharacterized protein</fullName>
    </submittedName>
</protein>
<dbReference type="SUPFAM" id="SSF47923">
    <property type="entry name" value="Ypt/Rab-GAP domain of gyp1p"/>
    <property type="match status" value="1"/>
</dbReference>
<accession>A0AAV6YN02</accession>
<evidence type="ECO:0000313" key="2">
    <source>
        <dbReference type="Proteomes" id="UP000824782"/>
    </source>
</evidence>
<reference evidence="1" key="1">
    <citation type="thesis" date="2020" institute="ProQuest LLC" country="789 East Eisenhower Parkway, Ann Arbor, MI, USA">
        <title>Comparative Genomics and Chromosome Evolution.</title>
        <authorList>
            <person name="Mudd A.B."/>
        </authorList>
    </citation>
    <scope>NUCLEOTIDE SEQUENCE</scope>
    <source>
        <strain evidence="1">237g6f4</strain>
        <tissue evidence="1">Blood</tissue>
    </source>
</reference>
<name>A0AAV6YN02_ENGPU</name>
<evidence type="ECO:0000313" key="1">
    <source>
        <dbReference type="EMBL" id="KAG8536624.1"/>
    </source>
</evidence>
<dbReference type="AlphaFoldDB" id="A0AAV6YN02"/>
<keyword evidence="2" id="KW-1185">Reference proteome</keyword>
<sequence length="78" mass="9270">IDVGTRPEVRRREPVSTAEWESNMDSEGRIYNVDHLKQMIFKGGLCHALRKEGWKYLLGYFSWESTREERAQLQKRKA</sequence>
<organism evidence="1 2">
    <name type="scientific">Engystomops pustulosus</name>
    <name type="common">Tungara frog</name>
    <name type="synonym">Physalaemus pustulosus</name>
    <dbReference type="NCBI Taxonomy" id="76066"/>
    <lineage>
        <taxon>Eukaryota</taxon>
        <taxon>Metazoa</taxon>
        <taxon>Chordata</taxon>
        <taxon>Craniata</taxon>
        <taxon>Vertebrata</taxon>
        <taxon>Euteleostomi</taxon>
        <taxon>Amphibia</taxon>
        <taxon>Batrachia</taxon>
        <taxon>Anura</taxon>
        <taxon>Neobatrachia</taxon>
        <taxon>Hyloidea</taxon>
        <taxon>Leptodactylidae</taxon>
        <taxon>Leiuperinae</taxon>
        <taxon>Engystomops</taxon>
    </lineage>
</organism>
<dbReference type="InterPro" id="IPR035969">
    <property type="entry name" value="Rab-GAP_TBC_sf"/>
</dbReference>
<feature type="non-terminal residue" evidence="1">
    <location>
        <position position="1"/>
    </location>
</feature>
<gene>
    <name evidence="1" type="ORF">GDO81_025984</name>
</gene>
<dbReference type="Proteomes" id="UP000824782">
    <property type="component" value="Unassembled WGS sequence"/>
</dbReference>
<proteinExistence type="predicted"/>